<evidence type="ECO:0000313" key="9">
    <source>
        <dbReference type="EMBL" id="VAI49143.1"/>
    </source>
</evidence>
<dbReference type="InterPro" id="IPR050231">
    <property type="entry name" value="Iron_ascorbate_oxido_reductase"/>
</dbReference>
<evidence type="ECO:0000256" key="5">
    <source>
        <dbReference type="ARBA" id="ARBA00074102"/>
    </source>
</evidence>
<evidence type="ECO:0000256" key="1">
    <source>
        <dbReference type="ARBA" id="ARBA00008056"/>
    </source>
</evidence>
<organism evidence="9 10">
    <name type="scientific">Triticum turgidum subsp. durum</name>
    <name type="common">Durum wheat</name>
    <name type="synonym">Triticum durum</name>
    <dbReference type="NCBI Taxonomy" id="4567"/>
    <lineage>
        <taxon>Eukaryota</taxon>
        <taxon>Viridiplantae</taxon>
        <taxon>Streptophyta</taxon>
        <taxon>Embryophyta</taxon>
        <taxon>Tracheophyta</taxon>
        <taxon>Spermatophyta</taxon>
        <taxon>Magnoliopsida</taxon>
        <taxon>Liliopsida</taxon>
        <taxon>Poales</taxon>
        <taxon>Poaceae</taxon>
        <taxon>BOP clade</taxon>
        <taxon>Pooideae</taxon>
        <taxon>Triticodae</taxon>
        <taxon>Triticeae</taxon>
        <taxon>Triticinae</taxon>
        <taxon>Triticum</taxon>
    </lineage>
</organism>
<dbReference type="SUPFAM" id="SSF51197">
    <property type="entry name" value="Clavaminate synthase-like"/>
    <property type="match status" value="1"/>
</dbReference>
<feature type="domain" description="Fe2OG dioxygenase" evidence="8">
    <location>
        <begin position="225"/>
        <end position="325"/>
    </location>
</feature>
<evidence type="ECO:0000256" key="2">
    <source>
        <dbReference type="ARBA" id="ARBA00022723"/>
    </source>
</evidence>
<dbReference type="InterPro" id="IPR005123">
    <property type="entry name" value="Oxoglu/Fe-dep_dioxygenase_dom"/>
</dbReference>
<name>A0A9R0Y5G7_TRITD</name>
<proteinExistence type="inferred from homology"/>
<evidence type="ECO:0000256" key="4">
    <source>
        <dbReference type="ARBA" id="ARBA00054658"/>
    </source>
</evidence>
<dbReference type="OMA" id="RPGMDWE"/>
<accession>A0A9R0Y5G7</accession>
<evidence type="ECO:0000313" key="10">
    <source>
        <dbReference type="Proteomes" id="UP000324705"/>
    </source>
</evidence>
<keyword evidence="7" id="KW-0408">Iron</keyword>
<keyword evidence="10" id="KW-1185">Reference proteome</keyword>
<dbReference type="PANTHER" id="PTHR47990">
    <property type="entry name" value="2-OXOGLUTARATE (2OG) AND FE(II)-DEPENDENT OXYGENASE SUPERFAMILY PROTEIN-RELATED"/>
    <property type="match status" value="1"/>
</dbReference>
<keyword evidence="2 7" id="KW-0479">Metal-binding</keyword>
<gene>
    <name evidence="9" type="ORF">TRITD_6Av1G184460</name>
</gene>
<dbReference type="Gramene" id="TRITD6Av1G184460.2">
    <property type="protein sequence ID" value="TRITD6Av1G184460.2"/>
    <property type="gene ID" value="TRITD6Av1G184460"/>
</dbReference>
<dbReference type="GO" id="GO:0051213">
    <property type="term" value="F:dioxygenase activity"/>
    <property type="evidence" value="ECO:0007669"/>
    <property type="project" value="UniProtKB-KW"/>
</dbReference>
<dbReference type="Proteomes" id="UP000324705">
    <property type="component" value="Chromosome 6A"/>
</dbReference>
<evidence type="ECO:0000259" key="8">
    <source>
        <dbReference type="PROSITE" id="PS51471"/>
    </source>
</evidence>
<keyword evidence="7" id="KW-0560">Oxidoreductase</keyword>
<reference evidence="9 10" key="1">
    <citation type="submission" date="2017-09" db="EMBL/GenBank/DDBJ databases">
        <authorList>
            <consortium name="International Durum Wheat Genome Sequencing Consortium (IDWGSC)"/>
            <person name="Milanesi L."/>
        </authorList>
    </citation>
    <scope>NUCLEOTIDE SEQUENCE [LARGE SCALE GENOMIC DNA]</scope>
    <source>
        <strain evidence="10">cv. Svevo</strain>
    </source>
</reference>
<comment type="function">
    <text evidence="4">2-oxoglutarate-dependent dioxygenase essential for auxin catabolism and maintenance of auxin homeostasis in reproductive organs. Catalyzes the irreversible oxidation of indole-3-acetic acid (IAA) to the biologically inactive 2-oxoindole-3-acetic acid (OxIAA).</text>
</comment>
<evidence type="ECO:0000256" key="7">
    <source>
        <dbReference type="RuleBase" id="RU003682"/>
    </source>
</evidence>
<dbReference type="Gene3D" id="2.60.120.330">
    <property type="entry name" value="B-lactam Antibiotic, Isopenicillin N Synthase, Chain"/>
    <property type="match status" value="1"/>
</dbReference>
<dbReference type="FunFam" id="2.60.120.330:FF:000017">
    <property type="entry name" value="2-oxoglutarate-dependent dioxygenase DAO"/>
    <property type="match status" value="1"/>
</dbReference>
<dbReference type="PROSITE" id="PS51471">
    <property type="entry name" value="FE2OG_OXY"/>
    <property type="match status" value="1"/>
</dbReference>
<dbReference type="Pfam" id="PF03171">
    <property type="entry name" value="2OG-FeII_Oxy"/>
    <property type="match status" value="1"/>
</dbReference>
<evidence type="ECO:0000256" key="3">
    <source>
        <dbReference type="ARBA" id="ARBA00022964"/>
    </source>
</evidence>
<keyword evidence="3" id="KW-0223">Dioxygenase</keyword>
<dbReference type="GO" id="GO:0046872">
    <property type="term" value="F:metal ion binding"/>
    <property type="evidence" value="ECO:0007669"/>
    <property type="project" value="UniProtKB-KW"/>
</dbReference>
<comment type="similarity">
    <text evidence="1 7">Belongs to the iron/ascorbate-dependent oxidoreductase family.</text>
</comment>
<dbReference type="InterPro" id="IPR027443">
    <property type="entry name" value="IPNS-like_sf"/>
</dbReference>
<protein>
    <recommendedName>
        <fullName evidence="5">2-oxoglutarate-dependent dioxygenase DAO</fullName>
    </recommendedName>
    <alternativeName>
        <fullName evidence="6">Protein DIOXYGENASE FOR AUXIN OXIDATION</fullName>
    </alternativeName>
</protein>
<dbReference type="InterPro" id="IPR044861">
    <property type="entry name" value="IPNS-like_FE2OG_OXY"/>
</dbReference>
<evidence type="ECO:0000256" key="6">
    <source>
        <dbReference type="ARBA" id="ARBA00076740"/>
    </source>
</evidence>
<sequence length="384" mass="41912">MEPAADAQSGRSGGNGAATRSDLDEFMEQLNLEDEVFDDLEVFTKDPTLTPMEVLEGITPKVTQEQQLMETAKVDLRGLEPGGPGWGEARDAVTASMLAHGFVVVAHGALGPELRQALFGRAMPEIFALPVEAKQRNVSAVGPFTGYISNIPGMNWESLCLSDVTDADRVRDFADLLWPQANPAFCDTVVSAAKNVFELQRTVEKMVLEGLGVQEERIDAHFAALAHSARLSRYGVPPDSETCMSLQAHCDDSVTTTIVQHGVEGLEVQAKDGSWLAVPPDPATFTFVAGELLTVVTNGRVPPCLHRVRTPSNRERLAVLFVCRGKDGVVLSAMDELVDKDHPLVYRPCKNDEYTKFRHSEEGRKFSDPLKTFCGVEKDGSPME</sequence>
<dbReference type="AlphaFoldDB" id="A0A9R0Y5G7"/>
<dbReference type="EMBL" id="LT934121">
    <property type="protein sequence ID" value="VAI49143.1"/>
    <property type="molecule type" value="Genomic_DNA"/>
</dbReference>